<dbReference type="GO" id="GO:0005840">
    <property type="term" value="C:ribosome"/>
    <property type="evidence" value="ECO:0007669"/>
    <property type="project" value="UniProtKB-KW"/>
</dbReference>
<name>A0A1H6SI80_9FLAO</name>
<accession>A0A1H6SI80</accession>
<dbReference type="PANTHER" id="PTHR21349:SF0">
    <property type="entry name" value="LARGE RIBOSOMAL SUBUNIT PROTEIN BL21M"/>
    <property type="match status" value="1"/>
</dbReference>
<dbReference type="InterPro" id="IPR001787">
    <property type="entry name" value="Ribosomal_bL21"/>
</dbReference>
<dbReference type="GO" id="GO:1990904">
    <property type="term" value="C:ribonucleoprotein complex"/>
    <property type="evidence" value="ECO:0007669"/>
    <property type="project" value="UniProtKB-KW"/>
</dbReference>
<evidence type="ECO:0000256" key="4">
    <source>
        <dbReference type="ARBA" id="ARBA00022980"/>
    </source>
</evidence>
<dbReference type="GO" id="GO:0003735">
    <property type="term" value="F:structural constituent of ribosome"/>
    <property type="evidence" value="ECO:0007669"/>
    <property type="project" value="InterPro"/>
</dbReference>
<reference evidence="11" key="1">
    <citation type="submission" date="2016-10" db="EMBL/GenBank/DDBJ databases">
        <authorList>
            <person name="Varghese N."/>
            <person name="Submissions S."/>
        </authorList>
    </citation>
    <scope>NUCLEOTIDE SEQUENCE [LARGE SCALE GENOMIC DNA]</scope>
    <source>
        <strain evidence="11">DSM 17934</strain>
    </source>
</reference>
<evidence type="ECO:0000313" key="11">
    <source>
        <dbReference type="Proteomes" id="UP000199702"/>
    </source>
</evidence>
<dbReference type="InterPro" id="IPR036164">
    <property type="entry name" value="bL21-like_sf"/>
</dbReference>
<gene>
    <name evidence="6" type="primary">rplU</name>
    <name evidence="10" type="ORF">SAMN05660918_1378</name>
</gene>
<comment type="similarity">
    <text evidence="1 6 7">Belongs to the bacterial ribosomal protein bL21 family.</text>
</comment>
<comment type="function">
    <text evidence="6 7">This protein binds to 23S rRNA in the presence of protein L20.</text>
</comment>
<dbReference type="GO" id="GO:0019843">
    <property type="term" value="F:rRNA binding"/>
    <property type="evidence" value="ECO:0007669"/>
    <property type="project" value="UniProtKB-UniRule"/>
</dbReference>
<dbReference type="HAMAP" id="MF_01363">
    <property type="entry name" value="Ribosomal_bL21"/>
    <property type="match status" value="1"/>
</dbReference>
<evidence type="ECO:0000256" key="6">
    <source>
        <dbReference type="HAMAP-Rule" id="MF_01363"/>
    </source>
</evidence>
<dbReference type="Pfam" id="PF00829">
    <property type="entry name" value="Ribosomal_L21p"/>
    <property type="match status" value="1"/>
</dbReference>
<dbReference type="Gene3D" id="1.10.150.20">
    <property type="entry name" value="5' to 3' exonuclease, C-terminal subdomain"/>
    <property type="match status" value="1"/>
</dbReference>
<dbReference type="OrthoDB" id="9813334at2"/>
<dbReference type="InterPro" id="IPR025567">
    <property type="entry name" value="DUF4332"/>
</dbReference>
<dbReference type="NCBIfam" id="TIGR00061">
    <property type="entry name" value="L21"/>
    <property type="match status" value="1"/>
</dbReference>
<evidence type="ECO:0000256" key="2">
    <source>
        <dbReference type="ARBA" id="ARBA00022730"/>
    </source>
</evidence>
<feature type="domain" description="DUF4332" evidence="9">
    <location>
        <begin position="118"/>
        <end position="189"/>
    </location>
</feature>
<keyword evidence="11" id="KW-1185">Reference proteome</keyword>
<dbReference type="InterPro" id="IPR018258">
    <property type="entry name" value="Ribosomal_bL21_CS"/>
</dbReference>
<proteinExistence type="inferred from homology"/>
<evidence type="ECO:0000256" key="7">
    <source>
        <dbReference type="RuleBase" id="RU000562"/>
    </source>
</evidence>
<evidence type="ECO:0000313" key="10">
    <source>
        <dbReference type="EMBL" id="SEI67658.1"/>
    </source>
</evidence>
<dbReference type="SUPFAM" id="SSF141091">
    <property type="entry name" value="L21p-like"/>
    <property type="match status" value="1"/>
</dbReference>
<evidence type="ECO:0000256" key="8">
    <source>
        <dbReference type="SAM" id="MobiDB-lite"/>
    </source>
</evidence>
<dbReference type="GO" id="GO:0006412">
    <property type="term" value="P:translation"/>
    <property type="evidence" value="ECO:0007669"/>
    <property type="project" value="UniProtKB-UniRule"/>
</dbReference>
<evidence type="ECO:0000256" key="1">
    <source>
        <dbReference type="ARBA" id="ARBA00008563"/>
    </source>
</evidence>
<comment type="subunit">
    <text evidence="6">Part of the 50S ribosomal subunit. Contacts protein L20.</text>
</comment>
<dbReference type="PANTHER" id="PTHR21349">
    <property type="entry name" value="50S RIBOSOMAL PROTEIN L21"/>
    <property type="match status" value="1"/>
</dbReference>
<dbReference type="AlphaFoldDB" id="A0A1H6SI80"/>
<keyword evidence="3 6" id="KW-0694">RNA-binding</keyword>
<evidence type="ECO:0000259" key="9">
    <source>
        <dbReference type="Pfam" id="PF14229"/>
    </source>
</evidence>
<dbReference type="GO" id="GO:0005737">
    <property type="term" value="C:cytoplasm"/>
    <property type="evidence" value="ECO:0007669"/>
    <property type="project" value="UniProtKB-ARBA"/>
</dbReference>
<organism evidence="10 11">
    <name type="scientific">Flavobacterium terrigena</name>
    <dbReference type="NCBI Taxonomy" id="402734"/>
    <lineage>
        <taxon>Bacteria</taxon>
        <taxon>Pseudomonadati</taxon>
        <taxon>Bacteroidota</taxon>
        <taxon>Flavobacteriia</taxon>
        <taxon>Flavobacteriales</taxon>
        <taxon>Flavobacteriaceae</taxon>
        <taxon>Flavobacterium</taxon>
    </lineage>
</organism>
<feature type="compositionally biased region" description="Basic and acidic residues" evidence="8">
    <location>
        <begin position="113"/>
        <end position="125"/>
    </location>
</feature>
<keyword evidence="2 6" id="KW-0699">rRNA-binding</keyword>
<dbReference type="Pfam" id="PF14229">
    <property type="entry name" value="DUF4332"/>
    <property type="match status" value="1"/>
</dbReference>
<sequence length="225" mass="23764">MYAIVEIAGQQFKVSKDQRLFVHRLASDVDAKVSFDKVLLIDNGGALTLGAPAIEGASVEAKVLNHLKGDKVIVFKKKRRKGYKKKNGHRQSFTQIIIENIVATGSVKKAAAPKKEAAPKAEKLADAPAAAPKATKAKAAKADDLKIIEGIGPKAAEVLVAAGIDTFAKLAATAADKVNAILDAAEAKVQHLDPTTWAQQAQLAADGKMDELKKLQDELNGGKAV</sequence>
<dbReference type="PROSITE" id="PS01169">
    <property type="entry name" value="RIBOSOMAL_L21"/>
    <property type="match status" value="1"/>
</dbReference>
<feature type="region of interest" description="Disordered" evidence="8">
    <location>
        <begin position="113"/>
        <end position="133"/>
    </location>
</feature>
<dbReference type="RefSeq" id="WP_091310261.1">
    <property type="nucleotide sequence ID" value="NZ_CBCSJU010000002.1"/>
</dbReference>
<protein>
    <recommendedName>
        <fullName evidence="6">Large ribosomal subunit protein bL21</fullName>
    </recommendedName>
</protein>
<dbReference type="EMBL" id="FNYA01000002">
    <property type="protein sequence ID" value="SEI67658.1"/>
    <property type="molecule type" value="Genomic_DNA"/>
</dbReference>
<keyword evidence="4 6" id="KW-0689">Ribosomal protein</keyword>
<evidence type="ECO:0000256" key="5">
    <source>
        <dbReference type="ARBA" id="ARBA00023274"/>
    </source>
</evidence>
<keyword evidence="5 6" id="KW-0687">Ribonucleoprotein</keyword>
<dbReference type="InterPro" id="IPR028909">
    <property type="entry name" value="bL21-like"/>
</dbReference>
<evidence type="ECO:0000256" key="3">
    <source>
        <dbReference type="ARBA" id="ARBA00022884"/>
    </source>
</evidence>
<dbReference type="Proteomes" id="UP000199702">
    <property type="component" value="Unassembled WGS sequence"/>
</dbReference>
<dbReference type="STRING" id="402734.SAMN05660918_1378"/>